<sequence length="206" mass="23161">MTDQITSWDPWVYMRTHRFGRRPLILGESPSPQAPTVSWFDDAKSTRNLASVIFGAATETKMLKDSFEMRNVFETHLGRSRDGFSVFDSDGAAIRLQQESDAGLFDDRVTFFLGLRVAAGLSRTRSYEPVLSEDSRFVASHGWIDWLPVGGRSDALGLYLIVPHPQSYDLRYKPEDLVKLSALFRASFGLPPLDFPFSLSGAFASW</sequence>
<evidence type="ECO:0000313" key="1">
    <source>
        <dbReference type="EMBL" id="RDU94935.1"/>
    </source>
</evidence>
<protein>
    <submittedName>
        <fullName evidence="1">Uncharacterized protein</fullName>
    </submittedName>
</protein>
<organism evidence="1 2">
    <name type="scientific">Trinickia dinghuensis</name>
    <dbReference type="NCBI Taxonomy" id="2291023"/>
    <lineage>
        <taxon>Bacteria</taxon>
        <taxon>Pseudomonadati</taxon>
        <taxon>Pseudomonadota</taxon>
        <taxon>Betaproteobacteria</taxon>
        <taxon>Burkholderiales</taxon>
        <taxon>Burkholderiaceae</taxon>
        <taxon>Trinickia</taxon>
    </lineage>
</organism>
<evidence type="ECO:0000313" key="2">
    <source>
        <dbReference type="Proteomes" id="UP000256838"/>
    </source>
</evidence>
<gene>
    <name evidence="1" type="ORF">DWV00_31185</name>
</gene>
<dbReference type="OrthoDB" id="9825722at2"/>
<name>A0A3D8JQG0_9BURK</name>
<dbReference type="Proteomes" id="UP000256838">
    <property type="component" value="Unassembled WGS sequence"/>
</dbReference>
<dbReference type="RefSeq" id="WP_115537473.1">
    <property type="nucleotide sequence ID" value="NZ_QRGA01000024.1"/>
</dbReference>
<dbReference type="AlphaFoldDB" id="A0A3D8JQG0"/>
<accession>A0A3D8JQG0</accession>
<dbReference type="EMBL" id="QRGA01000024">
    <property type="protein sequence ID" value="RDU94935.1"/>
    <property type="molecule type" value="Genomic_DNA"/>
</dbReference>
<keyword evidence="2" id="KW-1185">Reference proteome</keyword>
<comment type="caution">
    <text evidence="1">The sequence shown here is derived from an EMBL/GenBank/DDBJ whole genome shotgun (WGS) entry which is preliminary data.</text>
</comment>
<reference evidence="1 2" key="1">
    <citation type="submission" date="2018-08" db="EMBL/GenBank/DDBJ databases">
        <title>Paraburkholderia sp. DHOM06 isolated from forest soil.</title>
        <authorList>
            <person name="Gao Z.-H."/>
            <person name="Qiu L.-H."/>
        </authorList>
    </citation>
    <scope>NUCLEOTIDE SEQUENCE [LARGE SCALE GENOMIC DNA]</scope>
    <source>
        <strain evidence="1 2">DHOM06</strain>
    </source>
</reference>
<proteinExistence type="predicted"/>